<evidence type="ECO:0000259" key="3">
    <source>
        <dbReference type="Pfam" id="PF00501"/>
    </source>
</evidence>
<dbReference type="RefSeq" id="WP_268881582.1">
    <property type="nucleotide sequence ID" value="NZ_CP114029.1"/>
</dbReference>
<dbReference type="Pfam" id="PF00501">
    <property type="entry name" value="AMP-binding"/>
    <property type="match status" value="1"/>
</dbReference>
<evidence type="ECO:0000256" key="1">
    <source>
        <dbReference type="ARBA" id="ARBA00006432"/>
    </source>
</evidence>
<name>A0ABY7C0D0_9HYPH</name>
<evidence type="ECO:0000313" key="5">
    <source>
        <dbReference type="Proteomes" id="UP001164020"/>
    </source>
</evidence>
<dbReference type="PROSITE" id="PS00455">
    <property type="entry name" value="AMP_BINDING"/>
    <property type="match status" value="1"/>
</dbReference>
<evidence type="ECO:0000313" key="4">
    <source>
        <dbReference type="EMBL" id="WAP69143.1"/>
    </source>
</evidence>
<keyword evidence="5" id="KW-1185">Reference proteome</keyword>
<keyword evidence="2" id="KW-0436">Ligase</keyword>
<dbReference type="PANTHER" id="PTHR43201">
    <property type="entry name" value="ACYL-COA SYNTHETASE"/>
    <property type="match status" value="1"/>
</dbReference>
<dbReference type="InterPro" id="IPR000873">
    <property type="entry name" value="AMP-dep_synth/lig_dom"/>
</dbReference>
<evidence type="ECO:0000256" key="2">
    <source>
        <dbReference type="ARBA" id="ARBA00022598"/>
    </source>
</evidence>
<organism evidence="4 5">
    <name type="scientific">Jiella pelagia</name>
    <dbReference type="NCBI Taxonomy" id="2986949"/>
    <lineage>
        <taxon>Bacteria</taxon>
        <taxon>Pseudomonadati</taxon>
        <taxon>Pseudomonadota</taxon>
        <taxon>Alphaproteobacteria</taxon>
        <taxon>Hyphomicrobiales</taxon>
        <taxon>Aurantimonadaceae</taxon>
        <taxon>Jiella</taxon>
    </lineage>
</organism>
<feature type="domain" description="AMP-dependent synthetase/ligase" evidence="3">
    <location>
        <begin position="11"/>
        <end position="345"/>
    </location>
</feature>
<dbReference type="Proteomes" id="UP001164020">
    <property type="component" value="Chromosome"/>
</dbReference>
<dbReference type="PANTHER" id="PTHR43201:SF5">
    <property type="entry name" value="MEDIUM-CHAIN ACYL-COA LIGASE ACSF2, MITOCHONDRIAL"/>
    <property type="match status" value="1"/>
</dbReference>
<dbReference type="Gene3D" id="3.40.50.12780">
    <property type="entry name" value="N-terminal domain of ligase-like"/>
    <property type="match status" value="1"/>
</dbReference>
<dbReference type="SUPFAM" id="SSF56801">
    <property type="entry name" value="Acetyl-CoA synthetase-like"/>
    <property type="match status" value="1"/>
</dbReference>
<dbReference type="InterPro" id="IPR020845">
    <property type="entry name" value="AMP-binding_CS"/>
</dbReference>
<accession>A0ABY7C0D0</accession>
<dbReference type="Gene3D" id="3.30.300.30">
    <property type="match status" value="1"/>
</dbReference>
<reference evidence="4" key="1">
    <citation type="submission" date="2022-12" db="EMBL/GenBank/DDBJ databases">
        <title>Jiella pelagia sp. nov., isolated from phosphonate enriched culture of Northwest Pacific surface seawater.</title>
        <authorList>
            <person name="Shin D.Y."/>
            <person name="Hwang C.Y."/>
        </authorList>
    </citation>
    <scope>NUCLEOTIDE SEQUENCE</scope>
    <source>
        <strain evidence="4">HL-NP1</strain>
    </source>
</reference>
<gene>
    <name evidence="4" type="ORF">OH818_02110</name>
</gene>
<dbReference type="EMBL" id="CP114029">
    <property type="protein sequence ID" value="WAP69143.1"/>
    <property type="molecule type" value="Genomic_DNA"/>
</dbReference>
<dbReference type="CDD" id="cd04433">
    <property type="entry name" value="AFD_class_I"/>
    <property type="match status" value="1"/>
</dbReference>
<dbReference type="InterPro" id="IPR045851">
    <property type="entry name" value="AMP-bd_C_sf"/>
</dbReference>
<protein>
    <submittedName>
        <fullName evidence="4">Class I adenylate-forming enzyme family protein</fullName>
    </submittedName>
</protein>
<comment type="similarity">
    <text evidence="1">Belongs to the ATP-dependent AMP-binding enzyme family.</text>
</comment>
<dbReference type="InterPro" id="IPR042099">
    <property type="entry name" value="ANL_N_sf"/>
</dbReference>
<proteinExistence type="inferred from homology"/>
<sequence length="498" mass="52779">MNLAEILRHGRQNYPNAVALHHGRHHLAYAQIFRDVENIAMHLVRSGIRPGQTVAIDIQPPISHWLVLLALMRIGAVTVSLTSRFGEEIATLPHISAVVTGASTKHSYDPGLTHVHIGADWLREPTDMNAGLPSPEEAATTVGRIAFTSGTSGRPRAIFLDADRLRQRLAGTAERTLIDTRSVLWCGLGPDTAYGFTATLAAFLAGAAIVFSDGGSGSYRGMVDQHVNLILASPAALDALLRDAHAGDLPRLRAIAIVAGGRLTKQMRDALRRRICSPVMIAFGSSEAGGISLGDSDGLDRHPGHVGLVFEDVEVRIVDANGADLPPGEVGFLKVRSNSLAPGYLNDGAATQDCFEDGWFASGDLAVLSDDRTLTVTGRASDVFNFGGVKVPAEEIDAAVREFGTVLDACAVPLPNDVSGAQFGLVIVGELPPLEDLGGHLRSRWPTLPRFLVSRAQQIARNPMGKINRSALGVMVETARLDTPSSEVAAAIAVVGLA</sequence>